<dbReference type="InterPro" id="IPR044925">
    <property type="entry name" value="His-Me_finger_sf"/>
</dbReference>
<evidence type="ECO:0000256" key="1">
    <source>
        <dbReference type="ARBA" id="ARBA00006429"/>
    </source>
</evidence>
<feature type="chain" id="PRO_5046420294" evidence="4">
    <location>
        <begin position="20"/>
        <end position="242"/>
    </location>
</feature>
<comment type="similarity">
    <text evidence="1">Belongs to the EndA/NucM nuclease family.</text>
</comment>
<sequence>MKIISILMSLSLFSLSALATNETIQSFSKAKKLLETEVYQNNRITLYCGASFDSKKNIHPPEGFHTDKHVKRSKRVEWEHVVPAENFGRTFIEWREGDKQCVTSTGKAYKGRKCANKTNDEYKYMQADMHNLFPAIGAVNAMRSNYNFQMLPQVESGFGSCAMKIDNKKAEPPVEARGRIARTYLYMDDTYARYNMSNSQKQLMNAWDKMYPVSEWECTRAKKIASIQKNKNEIVESRCNDR</sequence>
<dbReference type="Pfam" id="PF04231">
    <property type="entry name" value="Endonuclease_1"/>
    <property type="match status" value="1"/>
</dbReference>
<evidence type="ECO:0000313" key="5">
    <source>
        <dbReference type="EMBL" id="GLS91971.1"/>
    </source>
</evidence>
<dbReference type="Proteomes" id="UP001157353">
    <property type="component" value="Unassembled WGS sequence"/>
</dbReference>
<dbReference type="RefSeq" id="WP_284205063.1">
    <property type="nucleotide sequence ID" value="NZ_BSPQ01000016.1"/>
</dbReference>
<keyword evidence="4" id="KW-0732">Signal</keyword>
<evidence type="ECO:0000256" key="3">
    <source>
        <dbReference type="ARBA" id="ARBA00022801"/>
    </source>
</evidence>
<keyword evidence="3" id="KW-0378">Hydrolase</keyword>
<name>A0ABQ6E3Q8_9GAMM</name>
<organism evidence="5 6">
    <name type="scientific">Psychromonas marina</name>
    <dbReference type="NCBI Taxonomy" id="88364"/>
    <lineage>
        <taxon>Bacteria</taxon>
        <taxon>Pseudomonadati</taxon>
        <taxon>Pseudomonadota</taxon>
        <taxon>Gammaproteobacteria</taxon>
        <taxon>Alteromonadales</taxon>
        <taxon>Psychromonadaceae</taxon>
        <taxon>Psychromonas</taxon>
    </lineage>
</organism>
<feature type="signal peptide" evidence="4">
    <location>
        <begin position="1"/>
        <end position="19"/>
    </location>
</feature>
<dbReference type="PANTHER" id="PTHR33607:SF2">
    <property type="entry name" value="ENDONUCLEASE-1"/>
    <property type="match status" value="1"/>
</dbReference>
<reference evidence="6" key="1">
    <citation type="journal article" date="2019" name="Int. J. Syst. Evol. Microbiol.">
        <title>The Global Catalogue of Microorganisms (GCM) 10K type strain sequencing project: providing services to taxonomists for standard genome sequencing and annotation.</title>
        <authorList>
            <consortium name="The Broad Institute Genomics Platform"/>
            <consortium name="The Broad Institute Genome Sequencing Center for Infectious Disease"/>
            <person name="Wu L."/>
            <person name="Ma J."/>
        </authorList>
    </citation>
    <scope>NUCLEOTIDE SEQUENCE [LARGE SCALE GENOMIC DNA]</scope>
    <source>
        <strain evidence="6">NBRC 103166</strain>
    </source>
</reference>
<evidence type="ECO:0000256" key="4">
    <source>
        <dbReference type="SAM" id="SignalP"/>
    </source>
</evidence>
<evidence type="ECO:0000313" key="6">
    <source>
        <dbReference type="Proteomes" id="UP001157353"/>
    </source>
</evidence>
<dbReference type="InterPro" id="IPR007346">
    <property type="entry name" value="Endonuclease-I"/>
</dbReference>
<dbReference type="EMBL" id="BSPQ01000016">
    <property type="protein sequence ID" value="GLS91971.1"/>
    <property type="molecule type" value="Genomic_DNA"/>
</dbReference>
<proteinExistence type="inferred from homology"/>
<keyword evidence="2" id="KW-0540">Nuclease</keyword>
<keyword evidence="5" id="KW-0255">Endonuclease</keyword>
<keyword evidence="6" id="KW-1185">Reference proteome</keyword>
<dbReference type="PANTHER" id="PTHR33607">
    <property type="entry name" value="ENDONUCLEASE-1"/>
    <property type="match status" value="1"/>
</dbReference>
<evidence type="ECO:0000256" key="2">
    <source>
        <dbReference type="ARBA" id="ARBA00022722"/>
    </source>
</evidence>
<dbReference type="SUPFAM" id="SSF54060">
    <property type="entry name" value="His-Me finger endonucleases"/>
    <property type="match status" value="1"/>
</dbReference>
<gene>
    <name evidence="5" type="primary">endA_2</name>
    <name evidence="5" type="ORF">GCM10007916_30410</name>
</gene>
<dbReference type="GO" id="GO:0004519">
    <property type="term" value="F:endonuclease activity"/>
    <property type="evidence" value="ECO:0007669"/>
    <property type="project" value="UniProtKB-KW"/>
</dbReference>
<protein>
    <submittedName>
        <fullName evidence="5">Endonuclease</fullName>
    </submittedName>
</protein>
<accession>A0ABQ6E3Q8</accession>
<comment type="caution">
    <text evidence="5">The sequence shown here is derived from an EMBL/GenBank/DDBJ whole genome shotgun (WGS) entry which is preliminary data.</text>
</comment>